<dbReference type="GO" id="GO:0004519">
    <property type="term" value="F:endonuclease activity"/>
    <property type="evidence" value="ECO:0007669"/>
    <property type="project" value="UniProtKB-KW"/>
</dbReference>
<dbReference type="EMBL" id="AP019533">
    <property type="protein sequence ID" value="BBI96823.1"/>
    <property type="molecule type" value="Genomic_DNA"/>
</dbReference>
<dbReference type="InterPro" id="IPR034139">
    <property type="entry name" value="TOPRIM_OLD"/>
</dbReference>
<evidence type="ECO:0000259" key="2">
    <source>
        <dbReference type="Pfam" id="PF20469"/>
    </source>
</evidence>
<feature type="domain" description="Endonuclease GajA/Old nuclease/RecF-like AAA" evidence="1">
    <location>
        <begin position="1"/>
        <end position="47"/>
    </location>
</feature>
<keyword evidence="3" id="KW-0255">Endonuclease</keyword>
<organism evidence="3">
    <name type="scientific">Enterobacter asburiae</name>
    <dbReference type="NCBI Taxonomy" id="61645"/>
    <lineage>
        <taxon>Bacteria</taxon>
        <taxon>Pseudomonadati</taxon>
        <taxon>Pseudomonadota</taxon>
        <taxon>Gammaproteobacteria</taxon>
        <taxon>Enterobacterales</taxon>
        <taxon>Enterobacteriaceae</taxon>
        <taxon>Enterobacter</taxon>
        <taxon>Enterobacter cloacae complex</taxon>
    </lineage>
</organism>
<dbReference type="InterPro" id="IPR041685">
    <property type="entry name" value="AAA_GajA/Old/RecF-like"/>
</dbReference>
<dbReference type="Gene3D" id="3.40.50.300">
    <property type="entry name" value="P-loop containing nucleotide triphosphate hydrolases"/>
    <property type="match status" value="2"/>
</dbReference>
<protein>
    <submittedName>
        <fullName evidence="3">ATP-dependent endonuclease</fullName>
    </submittedName>
</protein>
<dbReference type="InterPro" id="IPR027417">
    <property type="entry name" value="P-loop_NTPase"/>
</dbReference>
<dbReference type="Pfam" id="PF13175">
    <property type="entry name" value="AAA_15"/>
    <property type="match status" value="2"/>
</dbReference>
<name>A0A455VU08_ENTAS</name>
<evidence type="ECO:0000259" key="1">
    <source>
        <dbReference type="Pfam" id="PF13175"/>
    </source>
</evidence>
<feature type="domain" description="Endonuclease GajA/Old nuclease/RecF-like AAA" evidence="1">
    <location>
        <begin position="245"/>
        <end position="329"/>
    </location>
</feature>
<keyword evidence="3" id="KW-0540">Nuclease</keyword>
<dbReference type="AlphaFoldDB" id="A0A455VU08"/>
<dbReference type="SUPFAM" id="SSF52540">
    <property type="entry name" value="P-loop containing nucleoside triphosphate hydrolases"/>
    <property type="match status" value="1"/>
</dbReference>
<dbReference type="PANTHER" id="PTHR43581:SF4">
    <property type="entry name" value="ATP_GTP PHOSPHATASE"/>
    <property type="match status" value="1"/>
</dbReference>
<keyword evidence="3" id="KW-0378">Hydrolase</keyword>
<dbReference type="PANTHER" id="PTHR43581">
    <property type="entry name" value="ATP/GTP PHOSPHATASE"/>
    <property type="match status" value="1"/>
</dbReference>
<dbReference type="Pfam" id="PF20469">
    <property type="entry name" value="OLD-like_TOPRIM"/>
    <property type="match status" value="1"/>
</dbReference>
<accession>A0A455VU08</accession>
<gene>
    <name evidence="3" type="ORF">MRY18106EAS_33550</name>
</gene>
<evidence type="ECO:0000313" key="3">
    <source>
        <dbReference type="EMBL" id="BBI96823.1"/>
    </source>
</evidence>
<proteinExistence type="predicted"/>
<feature type="domain" description="OLD protein-like TOPRIM" evidence="2">
    <location>
        <begin position="386"/>
        <end position="462"/>
    </location>
</feature>
<reference evidence="3" key="1">
    <citation type="submission" date="2019-03" db="EMBL/GenBank/DDBJ databases">
        <title>Complete genome sequences of Enterobacter asburiae str. MRY18-106 isolated from a patient in Japan.</title>
        <authorList>
            <person name="Sekizuka T."/>
            <person name="Matsui M."/>
            <person name="Takara T."/>
            <person name="Uechi A."/>
            <person name="Harakuni M."/>
            <person name="Kimura T."/>
            <person name="Suzuki S."/>
            <person name="Kuroda M."/>
        </authorList>
    </citation>
    <scope>NUCLEOTIDE SEQUENCE</scope>
    <source>
        <strain evidence="3">MRY18-106</strain>
    </source>
</reference>
<sequence length="583" mass="64655">MYLGKLKISRFRSCDDVTVSLRPDLTVLVGENNGGKSNVVDAIRLLTLPLSGRRERYPEDEDVRRYSTVPSFQIEGAFQGLSDTLKGLLISAVPDPTKNEATFGYRYESRSEHAPRGKTTLWAGRFDTNGPELGSSELIRHVYLPPLRDAHQVLGTSSGARVMALLRNFLPKEREQDFLAGVRRADNRPEILTTINTDISTALGLLTNGVRPQIAALDFGSETLLDVARDLRFRMADTGLIPEDIRSSGLGYSNLLYMATVVVELTKAKEADLTIFLVEEPEAHLHPQLQVLVLEFLLDQARQSASRIVEPGKPEGRIQIVVTTHSPNLTAWVSPRHLVVMRSRHREQDGIAISESVSVPIAEIGLKPKTLDKISRYLDVTRSALLFGNRAILVEGIAEALLLPVLAQKLVLADDLDGWLRFKGAVIVPIEGVDFRPYVEVLLRPYGDARIADRLIVITDADPTVLGNRKVDLENLAATHGAPDALIVLTNQHTLEHEIFGAGNESFLKSVFLRLHRNSRRDWEAQIEGIPEQDRPNAFLKLIETKKTRKGDLAQAMASRIEAGEPFVVPPYLIDAIRGASRI</sequence>
<dbReference type="CDD" id="cd01026">
    <property type="entry name" value="TOPRIM_OLD"/>
    <property type="match status" value="1"/>
</dbReference>
<dbReference type="InterPro" id="IPR051396">
    <property type="entry name" value="Bact_Antivir_Def_Nuclease"/>
</dbReference>